<evidence type="ECO:0000256" key="3">
    <source>
        <dbReference type="ARBA" id="ARBA00022833"/>
    </source>
</evidence>
<evidence type="ECO:0000256" key="5">
    <source>
        <dbReference type="ARBA" id="ARBA00023125"/>
    </source>
</evidence>
<accession>A0ABD1I583</accession>
<dbReference type="GO" id="GO:0008270">
    <property type="term" value="F:zinc ion binding"/>
    <property type="evidence" value="ECO:0007669"/>
    <property type="project" value="UniProtKB-KW"/>
</dbReference>
<evidence type="ECO:0000313" key="13">
    <source>
        <dbReference type="Proteomes" id="UP001567538"/>
    </source>
</evidence>
<sequence>MDGARNEEGLIQQQDLEQSGRLPESAAHGLEPSPRCPRCDSTNTKFCYYNNYSLSQPRHFCKACRRYWTHGGTLRNVPVGGGSRKSKRPRISSPSSPSPLPSNGLIPRPRGVAPLTAARLQNPTAFITRPVAPPPLIGGFYGGGSFLSSLAAMQSVGINQGAAAMGGGSRLGSNMALLQGMMKSQAAPAPRLRSPPPAHFFPPQQNLIQPGSFSSWTPSVINVGATSSSAASAAGMWSSGGGSGGGDRAGSSFAASQWSDCNRSGV</sequence>
<feature type="compositionally biased region" description="Low complexity" evidence="10">
    <location>
        <begin position="91"/>
        <end position="107"/>
    </location>
</feature>
<dbReference type="GO" id="GO:0003700">
    <property type="term" value="F:DNA-binding transcription factor activity"/>
    <property type="evidence" value="ECO:0007669"/>
    <property type="project" value="UniProtKB-UniRule"/>
</dbReference>
<gene>
    <name evidence="12" type="ORF">AAHA92_05229</name>
</gene>
<keyword evidence="2 8" id="KW-0863">Zinc-finger</keyword>
<feature type="region of interest" description="Disordered" evidence="10">
    <location>
        <begin position="75"/>
        <end position="110"/>
    </location>
</feature>
<dbReference type="PROSITE" id="PS50884">
    <property type="entry name" value="ZF_DOF_2"/>
    <property type="match status" value="1"/>
</dbReference>
<feature type="region of interest" description="Disordered" evidence="10">
    <location>
        <begin position="1"/>
        <end position="36"/>
    </location>
</feature>
<dbReference type="Pfam" id="PF02701">
    <property type="entry name" value="Zn_ribbon_Dof"/>
    <property type="match status" value="1"/>
</dbReference>
<comment type="caution">
    <text evidence="12">The sequence shown here is derived from an EMBL/GenBank/DDBJ whole genome shotgun (WGS) entry which is preliminary data.</text>
</comment>
<evidence type="ECO:0000256" key="10">
    <source>
        <dbReference type="SAM" id="MobiDB-lite"/>
    </source>
</evidence>
<organism evidence="12 13">
    <name type="scientific">Salvia divinorum</name>
    <name type="common">Maria pastora</name>
    <name type="synonym">Diviner's sage</name>
    <dbReference type="NCBI Taxonomy" id="28513"/>
    <lineage>
        <taxon>Eukaryota</taxon>
        <taxon>Viridiplantae</taxon>
        <taxon>Streptophyta</taxon>
        <taxon>Embryophyta</taxon>
        <taxon>Tracheophyta</taxon>
        <taxon>Spermatophyta</taxon>
        <taxon>Magnoliopsida</taxon>
        <taxon>eudicotyledons</taxon>
        <taxon>Gunneridae</taxon>
        <taxon>Pentapetalae</taxon>
        <taxon>asterids</taxon>
        <taxon>lamiids</taxon>
        <taxon>Lamiales</taxon>
        <taxon>Lamiaceae</taxon>
        <taxon>Nepetoideae</taxon>
        <taxon>Mentheae</taxon>
        <taxon>Salviinae</taxon>
        <taxon>Salvia</taxon>
        <taxon>Salvia subgen. Calosphace</taxon>
    </lineage>
</organism>
<keyword evidence="4 9" id="KW-0805">Transcription regulation</keyword>
<evidence type="ECO:0000256" key="6">
    <source>
        <dbReference type="ARBA" id="ARBA00023163"/>
    </source>
</evidence>
<comment type="function">
    <text evidence="9">Transcription factor that binds specifically to a 5'-AA[AG]G-3' consensus core sequence.</text>
</comment>
<keyword evidence="13" id="KW-1185">Reference proteome</keyword>
<evidence type="ECO:0000256" key="2">
    <source>
        <dbReference type="ARBA" id="ARBA00022771"/>
    </source>
</evidence>
<keyword evidence="5 8" id="KW-0238">DNA-binding</keyword>
<keyword evidence="7 8" id="KW-0539">Nucleus</keyword>
<evidence type="ECO:0000256" key="9">
    <source>
        <dbReference type="RuleBase" id="RU369094"/>
    </source>
</evidence>
<dbReference type="Proteomes" id="UP001567538">
    <property type="component" value="Unassembled WGS sequence"/>
</dbReference>
<keyword evidence="6 9" id="KW-0804">Transcription</keyword>
<dbReference type="PANTHER" id="PTHR31992">
    <property type="entry name" value="DOF ZINC FINGER PROTEIN DOF1.4-RELATED"/>
    <property type="match status" value="1"/>
</dbReference>
<dbReference type="InterPro" id="IPR045174">
    <property type="entry name" value="Dof"/>
</dbReference>
<dbReference type="GO" id="GO:0003677">
    <property type="term" value="F:DNA binding"/>
    <property type="evidence" value="ECO:0007669"/>
    <property type="project" value="UniProtKB-UniRule"/>
</dbReference>
<proteinExistence type="predicted"/>
<evidence type="ECO:0000313" key="12">
    <source>
        <dbReference type="EMBL" id="KAL1562673.1"/>
    </source>
</evidence>
<evidence type="ECO:0000256" key="1">
    <source>
        <dbReference type="ARBA" id="ARBA00022723"/>
    </source>
</evidence>
<feature type="region of interest" description="Disordered" evidence="10">
    <location>
        <begin position="234"/>
        <end position="266"/>
    </location>
</feature>
<comment type="subcellular location">
    <subcellularLocation>
        <location evidence="8 9">Nucleus</location>
    </subcellularLocation>
</comment>
<evidence type="ECO:0000259" key="11">
    <source>
        <dbReference type="PROSITE" id="PS50884"/>
    </source>
</evidence>
<feature type="compositionally biased region" description="Polar residues" evidence="10">
    <location>
        <begin position="257"/>
        <end position="266"/>
    </location>
</feature>
<protein>
    <recommendedName>
        <fullName evidence="9">Dof zinc finger protein</fullName>
    </recommendedName>
</protein>
<reference evidence="12 13" key="1">
    <citation type="submission" date="2024-06" db="EMBL/GenBank/DDBJ databases">
        <title>A chromosome level genome sequence of Diviner's sage (Salvia divinorum).</title>
        <authorList>
            <person name="Ford S.A."/>
            <person name="Ro D.-K."/>
            <person name="Ness R.W."/>
            <person name="Phillips M.A."/>
        </authorList>
    </citation>
    <scope>NUCLEOTIDE SEQUENCE [LARGE SCALE GENOMIC DNA]</scope>
    <source>
        <strain evidence="12">SAF-2024a</strain>
        <tissue evidence="12">Leaf</tissue>
    </source>
</reference>
<dbReference type="GO" id="GO:0005634">
    <property type="term" value="C:nucleus"/>
    <property type="evidence" value="ECO:0007669"/>
    <property type="project" value="UniProtKB-SubCell"/>
</dbReference>
<dbReference type="EMBL" id="JBEAFC010000003">
    <property type="protein sequence ID" value="KAL1562673.1"/>
    <property type="molecule type" value="Genomic_DNA"/>
</dbReference>
<dbReference type="AlphaFoldDB" id="A0ABD1I583"/>
<evidence type="ECO:0000256" key="8">
    <source>
        <dbReference type="PROSITE-ProRule" id="PRU00071"/>
    </source>
</evidence>
<keyword evidence="3 9" id="KW-0862">Zinc</keyword>
<feature type="compositionally biased region" description="Gly residues" evidence="10">
    <location>
        <begin position="238"/>
        <end position="248"/>
    </location>
</feature>
<dbReference type="InterPro" id="IPR003851">
    <property type="entry name" value="Znf_Dof"/>
</dbReference>
<keyword evidence="1 9" id="KW-0479">Metal-binding</keyword>
<feature type="domain" description="Dof-type" evidence="11">
    <location>
        <begin position="34"/>
        <end position="88"/>
    </location>
</feature>
<evidence type="ECO:0000256" key="7">
    <source>
        <dbReference type="ARBA" id="ARBA00023242"/>
    </source>
</evidence>
<evidence type="ECO:0000256" key="4">
    <source>
        <dbReference type="ARBA" id="ARBA00023015"/>
    </source>
</evidence>
<dbReference type="PROSITE" id="PS01361">
    <property type="entry name" value="ZF_DOF_1"/>
    <property type="match status" value="1"/>
</dbReference>
<name>A0ABD1I583_SALDI</name>